<dbReference type="Gene3D" id="1.10.287.70">
    <property type="match status" value="1"/>
</dbReference>
<reference evidence="16" key="1">
    <citation type="submission" date="2012-12" db="EMBL/GenBank/DDBJ databases">
        <authorList>
            <person name="Hellsten U."/>
            <person name="Grimwood J."/>
            <person name="Chapman J.A."/>
            <person name="Shapiro H."/>
            <person name="Aerts A."/>
            <person name="Otillar R.P."/>
            <person name="Terry A.Y."/>
            <person name="Boore J.L."/>
            <person name="Simakov O."/>
            <person name="Marletaz F."/>
            <person name="Cho S.-J."/>
            <person name="Edsinger-Gonzales E."/>
            <person name="Havlak P."/>
            <person name="Kuo D.-H."/>
            <person name="Larsson T."/>
            <person name="Lv J."/>
            <person name="Arendt D."/>
            <person name="Savage R."/>
            <person name="Osoegawa K."/>
            <person name="de Jong P."/>
            <person name="Lindberg D.R."/>
            <person name="Seaver E.C."/>
            <person name="Weisblat D.A."/>
            <person name="Putnam N.H."/>
            <person name="Grigoriev I.V."/>
            <person name="Rokhsar D.S."/>
        </authorList>
    </citation>
    <scope>NUCLEOTIDE SEQUENCE</scope>
    <source>
        <strain evidence="16">I ESC-2004</strain>
    </source>
</reference>
<dbReference type="GO" id="GO:0008076">
    <property type="term" value="C:voltage-gated potassium channel complex"/>
    <property type="evidence" value="ECO:0007669"/>
    <property type="project" value="InterPro"/>
</dbReference>
<dbReference type="EMBL" id="AMQN01006694">
    <property type="status" value="NOT_ANNOTATED_CDS"/>
    <property type="molecule type" value="Genomic_DNA"/>
</dbReference>
<dbReference type="SUPFAM" id="SSF81324">
    <property type="entry name" value="Voltage-gated potassium channels"/>
    <property type="match status" value="1"/>
</dbReference>
<proteinExistence type="predicted"/>
<dbReference type="GO" id="GO:0001508">
    <property type="term" value="P:action potential"/>
    <property type="evidence" value="ECO:0007669"/>
    <property type="project" value="TreeGrafter"/>
</dbReference>
<dbReference type="InterPro" id="IPR005821">
    <property type="entry name" value="Ion_trans_dom"/>
</dbReference>
<keyword evidence="3" id="KW-0633">Potassium transport</keyword>
<evidence type="ECO:0000313" key="16">
    <source>
        <dbReference type="Proteomes" id="UP000014760"/>
    </source>
</evidence>
<name>R7UR59_CAPTE</name>
<dbReference type="InterPro" id="IPR003974">
    <property type="entry name" value="K_chnl_volt-dep_Kv3"/>
</dbReference>
<dbReference type="AlphaFoldDB" id="R7UR59"/>
<dbReference type="PRINTS" id="PR01491">
    <property type="entry name" value="KVCHANNEL"/>
</dbReference>
<evidence type="ECO:0000256" key="4">
    <source>
        <dbReference type="ARBA" id="ARBA00022692"/>
    </source>
</evidence>
<keyword evidence="8 12" id="KW-1133">Transmembrane helix</keyword>
<evidence type="ECO:0000256" key="3">
    <source>
        <dbReference type="ARBA" id="ARBA00022538"/>
    </source>
</evidence>
<dbReference type="EMBL" id="KB298957">
    <property type="protein sequence ID" value="ELU08573.1"/>
    <property type="molecule type" value="Genomic_DNA"/>
</dbReference>
<evidence type="ECO:0000256" key="11">
    <source>
        <dbReference type="ARBA" id="ARBA00023303"/>
    </source>
</evidence>
<keyword evidence="16" id="KW-1185">Reference proteome</keyword>
<dbReference type="HOGENOM" id="CLU_011722_4_3_1"/>
<organism evidence="14">
    <name type="scientific">Capitella teleta</name>
    <name type="common">Polychaete worm</name>
    <dbReference type="NCBI Taxonomy" id="283909"/>
    <lineage>
        <taxon>Eukaryota</taxon>
        <taxon>Metazoa</taxon>
        <taxon>Spiralia</taxon>
        <taxon>Lophotrochozoa</taxon>
        <taxon>Annelida</taxon>
        <taxon>Polychaeta</taxon>
        <taxon>Sedentaria</taxon>
        <taxon>Scolecida</taxon>
        <taxon>Capitellidae</taxon>
        <taxon>Capitella</taxon>
    </lineage>
</organism>
<dbReference type="OrthoDB" id="10025005at2759"/>
<dbReference type="EMBL" id="AMQN01006695">
    <property type="status" value="NOT_ANNOTATED_CDS"/>
    <property type="molecule type" value="Genomic_DNA"/>
</dbReference>
<accession>R7UR59</accession>
<keyword evidence="6" id="KW-0851">Voltage-gated channel</keyword>
<feature type="transmembrane region" description="Helical" evidence="12">
    <location>
        <begin position="350"/>
        <end position="375"/>
    </location>
</feature>
<reference evidence="15" key="3">
    <citation type="submission" date="2015-06" db="UniProtKB">
        <authorList>
            <consortium name="EnsemblMetazoa"/>
        </authorList>
    </citation>
    <scope>IDENTIFICATION</scope>
</reference>
<evidence type="ECO:0000256" key="9">
    <source>
        <dbReference type="ARBA" id="ARBA00023065"/>
    </source>
</evidence>
<keyword evidence="2" id="KW-0813">Transport</keyword>
<dbReference type="GO" id="GO:0051260">
    <property type="term" value="P:protein homooligomerization"/>
    <property type="evidence" value="ECO:0007669"/>
    <property type="project" value="InterPro"/>
</dbReference>
<evidence type="ECO:0000256" key="8">
    <source>
        <dbReference type="ARBA" id="ARBA00022989"/>
    </source>
</evidence>
<feature type="transmembrane region" description="Helical" evidence="12">
    <location>
        <begin position="194"/>
        <end position="217"/>
    </location>
</feature>
<reference evidence="14 16" key="2">
    <citation type="journal article" date="2013" name="Nature">
        <title>Insights into bilaterian evolution from three spiralian genomes.</title>
        <authorList>
            <person name="Simakov O."/>
            <person name="Marletaz F."/>
            <person name="Cho S.J."/>
            <person name="Edsinger-Gonzales E."/>
            <person name="Havlak P."/>
            <person name="Hellsten U."/>
            <person name="Kuo D.H."/>
            <person name="Larsson T."/>
            <person name="Lv J."/>
            <person name="Arendt D."/>
            <person name="Savage R."/>
            <person name="Osoegawa K."/>
            <person name="de Jong P."/>
            <person name="Grimwood J."/>
            <person name="Chapman J.A."/>
            <person name="Shapiro H."/>
            <person name="Aerts A."/>
            <person name="Otillar R.P."/>
            <person name="Terry A.Y."/>
            <person name="Boore J.L."/>
            <person name="Grigoriev I.V."/>
            <person name="Lindberg D.R."/>
            <person name="Seaver E.C."/>
            <person name="Weisblat D.A."/>
            <person name="Putnam N.H."/>
            <person name="Rokhsar D.S."/>
        </authorList>
    </citation>
    <scope>NUCLEOTIDE SEQUENCE</scope>
    <source>
        <strain evidence="14 16">I ESC-2004</strain>
    </source>
</reference>
<feature type="transmembrane region" description="Helical" evidence="12">
    <location>
        <begin position="156"/>
        <end position="174"/>
    </location>
</feature>
<evidence type="ECO:0000256" key="6">
    <source>
        <dbReference type="ARBA" id="ARBA00022882"/>
    </source>
</evidence>
<feature type="transmembrane region" description="Helical" evidence="12">
    <location>
        <begin position="297"/>
        <end position="317"/>
    </location>
</feature>
<protein>
    <recommendedName>
        <fullName evidence="13">BTB domain-containing protein</fullName>
    </recommendedName>
</protein>
<keyword evidence="4 12" id="KW-0812">Transmembrane</keyword>
<evidence type="ECO:0000256" key="7">
    <source>
        <dbReference type="ARBA" id="ARBA00022958"/>
    </source>
</evidence>
<dbReference type="PANTHER" id="PTHR11537">
    <property type="entry name" value="VOLTAGE-GATED POTASSIUM CHANNEL"/>
    <property type="match status" value="1"/>
</dbReference>
<dbReference type="OMA" id="HPAMTYL"/>
<dbReference type="SMART" id="SM00225">
    <property type="entry name" value="BTB"/>
    <property type="match status" value="1"/>
</dbReference>
<dbReference type="Gene3D" id="1.20.120.350">
    <property type="entry name" value="Voltage-gated potassium channels. Chain C"/>
    <property type="match status" value="1"/>
</dbReference>
<dbReference type="Pfam" id="PF02214">
    <property type="entry name" value="BTB_2"/>
    <property type="match status" value="1"/>
</dbReference>
<feature type="non-terminal residue" evidence="14">
    <location>
        <position position="1"/>
    </location>
</feature>
<dbReference type="FunFam" id="1.10.287.70:FF:000028">
    <property type="entry name" value="potassium voltage-gated channel subfamily D member 3"/>
    <property type="match status" value="1"/>
</dbReference>
<dbReference type="Gene3D" id="3.30.710.10">
    <property type="entry name" value="Potassium Channel Kv1.1, Chain A"/>
    <property type="match status" value="1"/>
</dbReference>
<dbReference type="EnsemblMetazoa" id="CapteT52417">
    <property type="protein sequence ID" value="CapteP52417"/>
    <property type="gene ID" value="CapteG52417"/>
</dbReference>
<evidence type="ECO:0000256" key="1">
    <source>
        <dbReference type="ARBA" id="ARBA00004141"/>
    </source>
</evidence>
<dbReference type="Pfam" id="PF00520">
    <property type="entry name" value="Ion_trans"/>
    <property type="match status" value="1"/>
</dbReference>
<evidence type="ECO:0000313" key="14">
    <source>
        <dbReference type="EMBL" id="ELU08573.1"/>
    </source>
</evidence>
<gene>
    <name evidence="14" type="ORF">CAPTEDRAFT_52417</name>
</gene>
<sequence length="392" mass="45182">DSRVTLNVGGVRHDTWKNTLESIPGTRLALLAHLQESDESYDTSTGEYFFDRHSKAFESVLNYYRTQELHIDQSVCGNILKIELDYWGIEEQEIEACCWADYSRYTEHKDTLRNLDDNFAFADEDTWGGNLNKFQQTAARIWRFLEEPASSRWAKVYAVTSMSFVALSIAIFVLETHKLFQNVTKHNYEAAPHPALVGLDYVCVVFFTLEFLIRFIFCPSRSRFFRAPLNLIDFICLIPHYTSIIMRGLSTNTQTSALIKTILMLRIVRILRIFKLMKHYNAFKILVYTIKVSTKELFLMIVFLMSGVLMFASIIHYTEKENFPNIPIGIWWALVTMTTVGYGDKYPVGYIGYLMGSVCVICGVLVIAFTVPIVVNNFSLYYSHAQTRIKVP</sequence>
<evidence type="ECO:0000256" key="5">
    <source>
        <dbReference type="ARBA" id="ARBA00022826"/>
    </source>
</evidence>
<dbReference type="PRINTS" id="PR00169">
    <property type="entry name" value="KCHANNEL"/>
</dbReference>
<keyword evidence="5" id="KW-0631">Potassium channel</keyword>
<keyword evidence="7" id="KW-0630">Potassium</keyword>
<dbReference type="InterPro" id="IPR028325">
    <property type="entry name" value="VG_K_chnl"/>
</dbReference>
<evidence type="ECO:0000313" key="15">
    <source>
        <dbReference type="EnsemblMetazoa" id="CapteP52417"/>
    </source>
</evidence>
<dbReference type="STRING" id="283909.R7UR59"/>
<feature type="domain" description="BTB" evidence="13">
    <location>
        <begin position="2"/>
        <end position="105"/>
    </location>
</feature>
<dbReference type="PRINTS" id="PR01498">
    <property type="entry name" value="SHAWCHANNEL"/>
</dbReference>
<feature type="transmembrane region" description="Helical" evidence="12">
    <location>
        <begin position="323"/>
        <end position="343"/>
    </location>
</feature>
<dbReference type="InterPro" id="IPR027359">
    <property type="entry name" value="Volt_channel_dom_sf"/>
</dbReference>
<dbReference type="Proteomes" id="UP000014760">
    <property type="component" value="Unassembled WGS sequence"/>
</dbReference>
<dbReference type="PANTHER" id="PTHR11537:SF252">
    <property type="entry name" value="POTASSIUM VOLTAGE-GATED CHANNEL PROTEIN SHAW"/>
    <property type="match status" value="1"/>
</dbReference>
<dbReference type="InterPro" id="IPR000210">
    <property type="entry name" value="BTB/POZ_dom"/>
</dbReference>
<dbReference type="InterPro" id="IPR003968">
    <property type="entry name" value="K_chnl_volt-dep_Kv"/>
</dbReference>
<keyword evidence="11" id="KW-0407">Ion channel</keyword>
<evidence type="ECO:0000256" key="2">
    <source>
        <dbReference type="ARBA" id="ARBA00022448"/>
    </source>
</evidence>
<dbReference type="InterPro" id="IPR003131">
    <property type="entry name" value="T1-type_BTB"/>
</dbReference>
<keyword evidence="10 12" id="KW-0472">Membrane</keyword>
<evidence type="ECO:0000259" key="13">
    <source>
        <dbReference type="SMART" id="SM00225"/>
    </source>
</evidence>
<evidence type="ECO:0000256" key="12">
    <source>
        <dbReference type="SAM" id="Phobius"/>
    </source>
</evidence>
<dbReference type="SUPFAM" id="SSF54695">
    <property type="entry name" value="POZ domain"/>
    <property type="match status" value="1"/>
</dbReference>
<dbReference type="InterPro" id="IPR011333">
    <property type="entry name" value="SKP1/BTB/POZ_sf"/>
</dbReference>
<dbReference type="FunFam" id="3.30.710.10:FF:000020">
    <property type="entry name" value="Potassium voltage-gated channel protein Shaw"/>
    <property type="match status" value="1"/>
</dbReference>
<keyword evidence="9" id="KW-0406">Ion transport</keyword>
<dbReference type="GO" id="GO:0005251">
    <property type="term" value="F:delayed rectifier potassium channel activity"/>
    <property type="evidence" value="ECO:0007669"/>
    <property type="project" value="TreeGrafter"/>
</dbReference>
<feature type="non-terminal residue" evidence="14">
    <location>
        <position position="392"/>
    </location>
</feature>
<comment type="subcellular location">
    <subcellularLocation>
        <location evidence="1">Membrane</location>
        <topology evidence="1">Multi-pass membrane protein</topology>
    </subcellularLocation>
</comment>
<evidence type="ECO:0000256" key="10">
    <source>
        <dbReference type="ARBA" id="ARBA00023136"/>
    </source>
</evidence>